<reference evidence="3" key="1">
    <citation type="submission" date="2020-10" db="EMBL/GenBank/DDBJ databases">
        <authorList>
            <person name="Gilroy R."/>
        </authorList>
    </citation>
    <scope>NUCLEOTIDE SEQUENCE</scope>
    <source>
        <strain evidence="3">ChiSjej4B22-9803</strain>
    </source>
</reference>
<evidence type="ECO:0000256" key="2">
    <source>
        <dbReference type="HAMAP-Rule" id="MF_00048"/>
    </source>
</evidence>
<name>A0A9D1LUQ8_9FIRM</name>
<dbReference type="SUPFAM" id="SSF52980">
    <property type="entry name" value="Restriction endonuclease-like"/>
    <property type="match status" value="1"/>
</dbReference>
<proteinExistence type="inferred from homology"/>
<dbReference type="InterPro" id="IPR011856">
    <property type="entry name" value="tRNA_endonuc-like_dom_sf"/>
</dbReference>
<dbReference type="InterPro" id="IPR003509">
    <property type="entry name" value="UPF0102_YraN-like"/>
</dbReference>
<dbReference type="NCBIfam" id="TIGR00252">
    <property type="entry name" value="YraN family protein"/>
    <property type="match status" value="1"/>
</dbReference>
<gene>
    <name evidence="3" type="ORF">IAB04_02650</name>
</gene>
<dbReference type="HAMAP" id="MF_00048">
    <property type="entry name" value="UPF0102"/>
    <property type="match status" value="1"/>
</dbReference>
<dbReference type="InterPro" id="IPR011335">
    <property type="entry name" value="Restrct_endonuc-II-like"/>
</dbReference>
<dbReference type="CDD" id="cd20736">
    <property type="entry name" value="PoNe_Nuclease"/>
    <property type="match status" value="1"/>
</dbReference>
<dbReference type="PANTHER" id="PTHR34039">
    <property type="entry name" value="UPF0102 PROTEIN YRAN"/>
    <property type="match status" value="1"/>
</dbReference>
<dbReference type="NCBIfam" id="NF009150">
    <property type="entry name" value="PRK12497.1-3"/>
    <property type="match status" value="1"/>
</dbReference>
<evidence type="ECO:0000313" key="3">
    <source>
        <dbReference type="EMBL" id="HIU48242.1"/>
    </source>
</evidence>
<comment type="similarity">
    <text evidence="1 2">Belongs to the UPF0102 family.</text>
</comment>
<comment type="caution">
    <text evidence="3">The sequence shown here is derived from an EMBL/GenBank/DDBJ whole genome shotgun (WGS) entry which is preliminary data.</text>
</comment>
<reference evidence="3" key="2">
    <citation type="journal article" date="2021" name="PeerJ">
        <title>Extensive microbial diversity within the chicken gut microbiome revealed by metagenomics and culture.</title>
        <authorList>
            <person name="Gilroy R."/>
            <person name="Ravi A."/>
            <person name="Getino M."/>
            <person name="Pursley I."/>
            <person name="Horton D.L."/>
            <person name="Alikhan N.F."/>
            <person name="Baker D."/>
            <person name="Gharbi K."/>
            <person name="Hall N."/>
            <person name="Watson M."/>
            <person name="Adriaenssens E.M."/>
            <person name="Foster-Nyarko E."/>
            <person name="Jarju S."/>
            <person name="Secka A."/>
            <person name="Antonio M."/>
            <person name="Oren A."/>
            <person name="Chaudhuri R.R."/>
            <person name="La Ragione R."/>
            <person name="Hildebrand F."/>
            <person name="Pallen M.J."/>
        </authorList>
    </citation>
    <scope>NUCLEOTIDE SEQUENCE</scope>
    <source>
        <strain evidence="3">ChiSjej4B22-9803</strain>
    </source>
</reference>
<evidence type="ECO:0000313" key="4">
    <source>
        <dbReference type="Proteomes" id="UP000824111"/>
    </source>
</evidence>
<dbReference type="NCBIfam" id="NF009154">
    <property type="entry name" value="PRK12497.3-3"/>
    <property type="match status" value="1"/>
</dbReference>
<accession>A0A9D1LUQ8</accession>
<dbReference type="Gene3D" id="3.40.1350.10">
    <property type="match status" value="1"/>
</dbReference>
<dbReference type="AlphaFoldDB" id="A0A9D1LUQ8"/>
<protein>
    <recommendedName>
        <fullName evidence="2">UPF0102 protein IAB04_02650</fullName>
    </recommendedName>
</protein>
<dbReference type="PANTHER" id="PTHR34039:SF1">
    <property type="entry name" value="UPF0102 PROTEIN YRAN"/>
    <property type="match status" value="1"/>
</dbReference>
<dbReference type="EMBL" id="DVND01000068">
    <property type="protein sequence ID" value="HIU48242.1"/>
    <property type="molecule type" value="Genomic_DNA"/>
</dbReference>
<dbReference type="Proteomes" id="UP000824111">
    <property type="component" value="Unassembled WGS sequence"/>
</dbReference>
<organism evidence="3 4">
    <name type="scientific">Candidatus Avimonoglobus intestinipullorum</name>
    <dbReference type="NCBI Taxonomy" id="2840699"/>
    <lineage>
        <taxon>Bacteria</taxon>
        <taxon>Bacillati</taxon>
        <taxon>Bacillota</taxon>
        <taxon>Clostridia</taxon>
        <taxon>Eubacteriales</taxon>
        <taxon>Candidatus Avimonoglobus</taxon>
    </lineage>
</organism>
<dbReference type="GO" id="GO:0003676">
    <property type="term" value="F:nucleic acid binding"/>
    <property type="evidence" value="ECO:0007669"/>
    <property type="project" value="InterPro"/>
</dbReference>
<dbReference type="Pfam" id="PF02021">
    <property type="entry name" value="UPF0102"/>
    <property type="match status" value="1"/>
</dbReference>
<sequence>MMEKKKIGDFGESAACRYLEEKGYTILGRNYRSRYGEIDIIAMDGAYIVFIEVKTRKGTRYGNPSEYVDARKQERLVKTALQYMGEQDVPVRFDVLEVFYRERGGALESTRVNHIENAFGGAV</sequence>
<evidence type="ECO:0000256" key="1">
    <source>
        <dbReference type="ARBA" id="ARBA00006738"/>
    </source>
</evidence>